<protein>
    <submittedName>
        <fullName evidence="2">Uncharacterized protein</fullName>
    </submittedName>
</protein>
<reference evidence="2" key="1">
    <citation type="submission" date="2020-04" db="EMBL/GenBank/DDBJ databases">
        <authorList>
            <person name="Zhang T."/>
        </authorList>
    </citation>
    <scope>NUCLEOTIDE SEQUENCE</scope>
    <source>
        <strain evidence="2">HKST-UBA12</strain>
    </source>
</reference>
<dbReference type="EMBL" id="JAGQLI010000013">
    <property type="protein sequence ID" value="MCA9378829.1"/>
    <property type="molecule type" value="Genomic_DNA"/>
</dbReference>
<organism evidence="2 3">
    <name type="scientific">Candidatus Dojkabacteria bacterium</name>
    <dbReference type="NCBI Taxonomy" id="2099670"/>
    <lineage>
        <taxon>Bacteria</taxon>
        <taxon>Candidatus Dojkabacteria</taxon>
    </lineage>
</organism>
<sequence length="168" mass="18262">MFRQKRTHKKLPAFTLVEGILYTALLGAIAGIMVGTVVLIFRYKIAVEDRVSVNEDLRILIKSIRDDMYFGVAESVNGSGNIEIEEVDGSIITYYLQGNQVYRQAGVSAPLAITSNTNNVSVFEVIDWSSASAAGTIKVTVTIGNYPAGTLKPAITENITTALSLRFI</sequence>
<accession>A0A955KZ39</accession>
<proteinExistence type="predicted"/>
<keyword evidence="1" id="KW-0472">Membrane</keyword>
<feature type="transmembrane region" description="Helical" evidence="1">
    <location>
        <begin position="20"/>
        <end position="41"/>
    </location>
</feature>
<evidence type="ECO:0000256" key="1">
    <source>
        <dbReference type="SAM" id="Phobius"/>
    </source>
</evidence>
<dbReference type="Proteomes" id="UP000760819">
    <property type="component" value="Unassembled WGS sequence"/>
</dbReference>
<keyword evidence="1" id="KW-1133">Transmembrane helix</keyword>
<name>A0A955KZ39_9BACT</name>
<keyword evidence="1" id="KW-0812">Transmembrane</keyword>
<dbReference type="AlphaFoldDB" id="A0A955KZ39"/>
<evidence type="ECO:0000313" key="2">
    <source>
        <dbReference type="EMBL" id="MCA9378829.1"/>
    </source>
</evidence>
<comment type="caution">
    <text evidence="2">The sequence shown here is derived from an EMBL/GenBank/DDBJ whole genome shotgun (WGS) entry which is preliminary data.</text>
</comment>
<gene>
    <name evidence="2" type="ORF">KC640_00215</name>
</gene>
<reference evidence="2" key="2">
    <citation type="journal article" date="2021" name="Microbiome">
        <title>Successional dynamics and alternative stable states in a saline activated sludge microbial community over 9 years.</title>
        <authorList>
            <person name="Wang Y."/>
            <person name="Ye J."/>
            <person name="Ju F."/>
            <person name="Liu L."/>
            <person name="Boyd J.A."/>
            <person name="Deng Y."/>
            <person name="Parks D.H."/>
            <person name="Jiang X."/>
            <person name="Yin X."/>
            <person name="Woodcroft B.J."/>
            <person name="Tyson G.W."/>
            <person name="Hugenholtz P."/>
            <person name="Polz M.F."/>
            <person name="Zhang T."/>
        </authorList>
    </citation>
    <scope>NUCLEOTIDE SEQUENCE</scope>
    <source>
        <strain evidence="2">HKST-UBA12</strain>
    </source>
</reference>
<evidence type="ECO:0000313" key="3">
    <source>
        <dbReference type="Proteomes" id="UP000760819"/>
    </source>
</evidence>